<dbReference type="STRING" id="36646.A0A1V6URF2"/>
<accession>A0A1V6URF2</accession>
<dbReference type="CDD" id="cd14688">
    <property type="entry name" value="bZIP_YAP"/>
    <property type="match status" value="1"/>
</dbReference>
<sequence length="284" mass="32912">MTSQDHQSPTFEQTNSDDSTEVLDPAARRRLQNRLNQRASRKRKASEARNQHRALDKKWVVYIEDSKIPKKNAFTNEAPSNQIARLPSSPRRNGQYLYRFNSPQRDELINNGRARTLHMIENPVLSLNPTLHTCVIRAMLVNASLMGLTIELLEEDLASQFNLVGPSTLHLPPSLYPSQKQRKIIHHPWIDLIPMLSLREALLARTDEIDEDEICCDFYQARDSSQEVGLRVWGEAWDPSAYEASETLIRKWSWIPKDCPDIIESSNYWRIQRGEKPMTLERIK</sequence>
<gene>
    <name evidence="2" type="ORF">PENCOP_c005G01161</name>
</gene>
<keyword evidence="3" id="KW-1185">Reference proteome</keyword>
<organism evidence="2 3">
    <name type="scientific">Penicillium coprophilum</name>
    <dbReference type="NCBI Taxonomy" id="36646"/>
    <lineage>
        <taxon>Eukaryota</taxon>
        <taxon>Fungi</taxon>
        <taxon>Dikarya</taxon>
        <taxon>Ascomycota</taxon>
        <taxon>Pezizomycotina</taxon>
        <taxon>Eurotiomycetes</taxon>
        <taxon>Eurotiomycetidae</taxon>
        <taxon>Eurotiales</taxon>
        <taxon>Aspergillaceae</taxon>
        <taxon>Penicillium</taxon>
    </lineage>
</organism>
<dbReference type="AlphaFoldDB" id="A0A1V6URF2"/>
<dbReference type="Pfam" id="PF11905">
    <property type="entry name" value="DUF3425"/>
    <property type="match status" value="1"/>
</dbReference>
<protein>
    <recommendedName>
        <fullName evidence="4">BZIP domain-containing protein</fullName>
    </recommendedName>
</protein>
<dbReference type="PANTHER" id="PTHR38116">
    <property type="entry name" value="CHROMOSOME 7, WHOLE GENOME SHOTGUN SEQUENCE"/>
    <property type="match status" value="1"/>
</dbReference>
<comment type="caution">
    <text evidence="2">The sequence shown here is derived from an EMBL/GenBank/DDBJ whole genome shotgun (WGS) entry which is preliminary data.</text>
</comment>
<feature type="compositionally biased region" description="Polar residues" evidence="1">
    <location>
        <begin position="1"/>
        <end position="17"/>
    </location>
</feature>
<dbReference type="PANTHER" id="PTHR38116:SF1">
    <property type="entry name" value="BZIP DOMAIN-CONTAINING PROTEIN"/>
    <property type="match status" value="1"/>
</dbReference>
<dbReference type="InterPro" id="IPR021833">
    <property type="entry name" value="DUF3425"/>
</dbReference>
<reference evidence="3" key="1">
    <citation type="journal article" date="2017" name="Nat. Microbiol.">
        <title>Global analysis of biosynthetic gene clusters reveals vast potential of secondary metabolite production in Penicillium species.</title>
        <authorList>
            <person name="Nielsen J.C."/>
            <person name="Grijseels S."/>
            <person name="Prigent S."/>
            <person name="Ji B."/>
            <person name="Dainat J."/>
            <person name="Nielsen K.F."/>
            <person name="Frisvad J.C."/>
            <person name="Workman M."/>
            <person name="Nielsen J."/>
        </authorList>
    </citation>
    <scope>NUCLEOTIDE SEQUENCE [LARGE SCALE GENOMIC DNA]</scope>
    <source>
        <strain evidence="3">IBT 31321</strain>
    </source>
</reference>
<name>A0A1V6URF2_9EURO</name>
<evidence type="ECO:0000313" key="3">
    <source>
        <dbReference type="Proteomes" id="UP000191500"/>
    </source>
</evidence>
<evidence type="ECO:0008006" key="4">
    <source>
        <dbReference type="Google" id="ProtNLM"/>
    </source>
</evidence>
<evidence type="ECO:0000256" key="1">
    <source>
        <dbReference type="SAM" id="MobiDB-lite"/>
    </source>
</evidence>
<feature type="region of interest" description="Disordered" evidence="1">
    <location>
        <begin position="1"/>
        <end position="51"/>
    </location>
</feature>
<evidence type="ECO:0000313" key="2">
    <source>
        <dbReference type="EMBL" id="OQE40819.1"/>
    </source>
</evidence>
<proteinExistence type="predicted"/>
<dbReference type="Proteomes" id="UP000191500">
    <property type="component" value="Unassembled WGS sequence"/>
</dbReference>
<dbReference type="EMBL" id="MDDG01000005">
    <property type="protein sequence ID" value="OQE40819.1"/>
    <property type="molecule type" value="Genomic_DNA"/>
</dbReference>